<keyword evidence="3" id="KW-1003">Cell membrane</keyword>
<dbReference type="InterPro" id="IPR043149">
    <property type="entry name" value="TagF_N"/>
</dbReference>
<reference evidence="8 9" key="1">
    <citation type="submission" date="2019-07" db="EMBL/GenBank/DDBJ databases">
        <title>Whole genome shotgun sequence of Staphylococcus piscifermentans NBRC 109625.</title>
        <authorList>
            <person name="Hosoyama A."/>
            <person name="Uohara A."/>
            <person name="Ohji S."/>
            <person name="Ichikawa N."/>
        </authorList>
    </citation>
    <scope>NUCLEOTIDE SEQUENCE [LARGE SCALE GENOMIC DNA]</scope>
    <source>
        <strain evidence="8 9">NBRC 109625</strain>
    </source>
</reference>
<dbReference type="GO" id="GO:0016757">
    <property type="term" value="F:glycosyltransferase activity"/>
    <property type="evidence" value="ECO:0007669"/>
    <property type="project" value="InterPro"/>
</dbReference>
<organism evidence="8 9">
    <name type="scientific">Staphylococcus piscifermentans</name>
    <dbReference type="NCBI Taxonomy" id="70258"/>
    <lineage>
        <taxon>Bacteria</taxon>
        <taxon>Bacillati</taxon>
        <taxon>Bacillota</taxon>
        <taxon>Bacilli</taxon>
        <taxon>Bacillales</taxon>
        <taxon>Staphylococcaceae</taxon>
        <taxon>Staphylococcus</taxon>
    </lineage>
</organism>
<keyword evidence="4" id="KW-0808">Transferase</keyword>
<name>A0A239TID7_9STAP</name>
<proteinExistence type="inferred from homology"/>
<dbReference type="Pfam" id="PF04464">
    <property type="entry name" value="Glyphos_transf"/>
    <property type="match status" value="1"/>
</dbReference>
<comment type="caution">
    <text evidence="8">The sequence shown here is derived from an EMBL/GenBank/DDBJ whole genome shotgun (WGS) entry which is preliminary data.</text>
</comment>
<protein>
    <recommendedName>
        <fullName evidence="7">Glycosyl transferase family 1 domain-containing protein</fullName>
    </recommendedName>
</protein>
<sequence>MVQIKEIRNKLKNYTKNKGKFVYVDAFRNKKIKKKHFVLESTHGDSVGGHNYYLIKEIKNKVKRAKIFVVAKNVEKAKRFFEVKGIEDVQIVEHLSVEYYELLATSEYLINDTTFYPFFNKKKGQKYYIIWHGTPLKYMGKDMPVVVDVSNVQRNFYMADKIFVSNEYTKDILSEAYNLKNVYQGKIVVSPSPRNSIFLNDIEKNKIKENLNIENKKILCYMPTWRGTVGKVKKTSHTQELLNYLEKTLAHDTLLYVKLHDFEKNNISFDKYSKIKEFPGSYETYEFLSITDGLITDYSSVMYDYANMNKPVILYTYDYEEYIESRGVYEDIDKYPFKRIENLEDLIIAIDNLSIEDYSIINERFTYSDCIDGAERVIKNILFNYIDEKVKEYNLYNGKETVAILSGGFWNNGVTSALINTLENLDTSKRNYICFFEKNKIKPEHYYRLLNLPDNVLFYPVTGEVNGNISDRLLLKRYLWNEDYSAKGRKKQLGRIYKEEFKRIFGDLKIDWFIHYTGFERKEAEMMRHINAKKLIWVHTDMFAEYEAKKNFSKKIVFGAYKDADKVVMVHENLRENLNANISGIKRKLVTVNNFLGEDRTKRLGRENIFKTLADVKVDYSFNDNAYKTETQMLLEEYKKEINEIVKLAKESKHTNYDVVIKNIKDINERYSFNPYLRYVAENTSVMMDEAHERITNIFGEQKNNLISELLFEEYKDFILPKIKDNQNELNYYFPNLVKEISNYEALLNNRLESARNEENYELVNKTEIQLKKSRQIVVENYKLLKKEENLNEKFNSLFDNKKSEFLDFVDSYITPENIQSSQHPNIDFYGYFRVSKTKMLNAIFDENIKVYINIGRYDYQKGHDKLIDAFERTFERNPNIFLIIVAPHGPLKSKTINRVRNSIARDNIIILTGMNNPYPLLAHCDAFVLSSNYEGLGLVVYEALAVNTDVITVNLKETIQYLKQDQAIIVENNVDGLTKGFMHHLNLNKPLKKFDFEPFKVKSIKEFESLFK</sequence>
<dbReference type="RefSeq" id="WP_095103157.1">
    <property type="nucleotide sequence ID" value="NZ_BKAR01000011.1"/>
</dbReference>
<evidence type="ECO:0000256" key="5">
    <source>
        <dbReference type="ARBA" id="ARBA00022944"/>
    </source>
</evidence>
<evidence type="ECO:0000259" key="7">
    <source>
        <dbReference type="Pfam" id="PF00534"/>
    </source>
</evidence>
<evidence type="ECO:0000256" key="3">
    <source>
        <dbReference type="ARBA" id="ARBA00022475"/>
    </source>
</evidence>
<dbReference type="GO" id="GO:0019350">
    <property type="term" value="P:teichoic acid biosynthetic process"/>
    <property type="evidence" value="ECO:0007669"/>
    <property type="project" value="UniProtKB-KW"/>
</dbReference>
<comment type="subcellular location">
    <subcellularLocation>
        <location evidence="1">Cell membrane</location>
        <topology evidence="1">Peripheral membrane protein</topology>
    </subcellularLocation>
</comment>
<dbReference type="PANTHER" id="PTHR37316:SF3">
    <property type="entry name" value="TEICHOIC ACID GLYCEROL-PHOSPHATE TRANSFERASE"/>
    <property type="match status" value="1"/>
</dbReference>
<dbReference type="PANTHER" id="PTHR37316">
    <property type="entry name" value="TEICHOIC ACID GLYCEROL-PHOSPHATE PRIMASE"/>
    <property type="match status" value="1"/>
</dbReference>
<dbReference type="InterPro" id="IPR001296">
    <property type="entry name" value="Glyco_trans_1"/>
</dbReference>
<dbReference type="InterPro" id="IPR043148">
    <property type="entry name" value="TagF_C"/>
</dbReference>
<dbReference type="EMBL" id="BKAR01000011">
    <property type="protein sequence ID" value="GEP84532.1"/>
    <property type="molecule type" value="Genomic_DNA"/>
</dbReference>
<dbReference type="GO" id="GO:0005886">
    <property type="term" value="C:plasma membrane"/>
    <property type="evidence" value="ECO:0007669"/>
    <property type="project" value="UniProtKB-SubCell"/>
</dbReference>
<feature type="domain" description="Glycosyl transferase family 1" evidence="7">
    <location>
        <begin position="846"/>
        <end position="993"/>
    </location>
</feature>
<comment type="similarity">
    <text evidence="2">Belongs to the CDP-glycerol glycerophosphotransferase family.</text>
</comment>
<dbReference type="Gene3D" id="3.40.50.12580">
    <property type="match status" value="1"/>
</dbReference>
<evidence type="ECO:0000256" key="2">
    <source>
        <dbReference type="ARBA" id="ARBA00010488"/>
    </source>
</evidence>
<evidence type="ECO:0000313" key="8">
    <source>
        <dbReference type="EMBL" id="GEP84532.1"/>
    </source>
</evidence>
<evidence type="ECO:0000313" key="9">
    <source>
        <dbReference type="Proteomes" id="UP000321736"/>
    </source>
</evidence>
<dbReference type="OrthoDB" id="9811865at2"/>
<dbReference type="InterPro" id="IPR007554">
    <property type="entry name" value="Glycerophosphate_synth"/>
</dbReference>
<keyword evidence="6" id="KW-0472">Membrane</keyword>
<dbReference type="Proteomes" id="UP000321736">
    <property type="component" value="Unassembled WGS sequence"/>
</dbReference>
<dbReference type="SUPFAM" id="SSF53756">
    <property type="entry name" value="UDP-Glycosyltransferase/glycogen phosphorylase"/>
    <property type="match status" value="2"/>
</dbReference>
<dbReference type="AlphaFoldDB" id="A0A239TID7"/>
<dbReference type="GO" id="GO:0047355">
    <property type="term" value="F:CDP-glycerol glycerophosphotransferase activity"/>
    <property type="evidence" value="ECO:0007669"/>
    <property type="project" value="InterPro"/>
</dbReference>
<gene>
    <name evidence="8" type="ORF">SPI02_11170</name>
</gene>
<keyword evidence="9" id="KW-1185">Reference proteome</keyword>
<evidence type="ECO:0000256" key="4">
    <source>
        <dbReference type="ARBA" id="ARBA00022679"/>
    </source>
</evidence>
<evidence type="ECO:0000256" key="1">
    <source>
        <dbReference type="ARBA" id="ARBA00004202"/>
    </source>
</evidence>
<dbReference type="Gene3D" id="3.40.50.11820">
    <property type="match status" value="1"/>
</dbReference>
<dbReference type="Gene3D" id="3.40.50.2000">
    <property type="entry name" value="Glycogen Phosphorylase B"/>
    <property type="match status" value="1"/>
</dbReference>
<evidence type="ECO:0000256" key="6">
    <source>
        <dbReference type="ARBA" id="ARBA00023136"/>
    </source>
</evidence>
<dbReference type="Pfam" id="PF00534">
    <property type="entry name" value="Glycos_transf_1"/>
    <property type="match status" value="1"/>
</dbReference>
<accession>A0A239TID7</accession>
<keyword evidence="5" id="KW-0777">Teichoic acid biosynthesis</keyword>
<dbReference type="InterPro" id="IPR051612">
    <property type="entry name" value="Teichoic_Acid_Biosynth"/>
</dbReference>